<evidence type="ECO:0000313" key="2">
    <source>
        <dbReference type="EMBL" id="GAU89364.1"/>
    </source>
</evidence>
<organism evidence="2 3">
    <name type="scientific">Ramazzottius varieornatus</name>
    <name type="common">Water bear</name>
    <name type="synonym">Tardigrade</name>
    <dbReference type="NCBI Taxonomy" id="947166"/>
    <lineage>
        <taxon>Eukaryota</taxon>
        <taxon>Metazoa</taxon>
        <taxon>Ecdysozoa</taxon>
        <taxon>Tardigrada</taxon>
        <taxon>Eutardigrada</taxon>
        <taxon>Parachela</taxon>
        <taxon>Hypsibioidea</taxon>
        <taxon>Ramazzottiidae</taxon>
        <taxon>Ramazzottius</taxon>
    </lineage>
</organism>
<feature type="region of interest" description="Disordered" evidence="1">
    <location>
        <begin position="1"/>
        <end position="28"/>
    </location>
</feature>
<feature type="compositionally biased region" description="Basic residues" evidence="1">
    <location>
        <begin position="1"/>
        <end position="14"/>
    </location>
</feature>
<dbReference type="EMBL" id="BDGG01000001">
    <property type="protein sequence ID" value="GAU89364.1"/>
    <property type="molecule type" value="Genomic_DNA"/>
</dbReference>
<proteinExistence type="predicted"/>
<evidence type="ECO:0000313" key="3">
    <source>
        <dbReference type="Proteomes" id="UP000186922"/>
    </source>
</evidence>
<dbReference type="Proteomes" id="UP000186922">
    <property type="component" value="Unassembled WGS sequence"/>
</dbReference>
<accession>A0A1D1UI09</accession>
<protein>
    <submittedName>
        <fullName evidence="2">Uncharacterized protein</fullName>
    </submittedName>
</protein>
<dbReference type="AlphaFoldDB" id="A0A1D1UI09"/>
<comment type="caution">
    <text evidence="2">The sequence shown here is derived from an EMBL/GenBank/DDBJ whole genome shotgun (WGS) entry which is preliminary data.</text>
</comment>
<sequence>MPPKRSRKAKGLPPKRKDPGSSMKHSIALRPKYVRRNAKVADDAISEASDQTKYDLNYETVLEDEVEVSDQQGSSVFEVPLSPPQKRLRPDDIASSLDELFVQQIASEKAQQLNGERIKAFFSTVPLQPATSLRNKSLSRIFDMRIFRIFSYTNRTFFYSQTVVPSGCWLYRWLCKMLQESLSTAITTRLIRSFEKEYFLQTECTIYPIQK</sequence>
<evidence type="ECO:0000256" key="1">
    <source>
        <dbReference type="SAM" id="MobiDB-lite"/>
    </source>
</evidence>
<name>A0A1D1UI09_RAMVA</name>
<keyword evidence="3" id="KW-1185">Reference proteome</keyword>
<gene>
    <name evidence="2" type="primary">RvY_01921-1</name>
    <name evidence="2" type="synonym">RvY_01921.1</name>
    <name evidence="2" type="ORF">RvY_01921</name>
</gene>
<reference evidence="2 3" key="1">
    <citation type="journal article" date="2016" name="Nat. Commun.">
        <title>Extremotolerant tardigrade genome and improved radiotolerance of human cultured cells by tardigrade-unique protein.</title>
        <authorList>
            <person name="Hashimoto T."/>
            <person name="Horikawa D.D."/>
            <person name="Saito Y."/>
            <person name="Kuwahara H."/>
            <person name="Kozuka-Hata H."/>
            <person name="Shin-I T."/>
            <person name="Minakuchi Y."/>
            <person name="Ohishi K."/>
            <person name="Motoyama A."/>
            <person name="Aizu T."/>
            <person name="Enomoto A."/>
            <person name="Kondo K."/>
            <person name="Tanaka S."/>
            <person name="Hara Y."/>
            <person name="Koshikawa S."/>
            <person name="Sagara H."/>
            <person name="Miura T."/>
            <person name="Yokobori S."/>
            <person name="Miyagawa K."/>
            <person name="Suzuki Y."/>
            <person name="Kubo T."/>
            <person name="Oyama M."/>
            <person name="Kohara Y."/>
            <person name="Fujiyama A."/>
            <person name="Arakawa K."/>
            <person name="Katayama T."/>
            <person name="Toyoda A."/>
            <person name="Kunieda T."/>
        </authorList>
    </citation>
    <scope>NUCLEOTIDE SEQUENCE [LARGE SCALE GENOMIC DNA]</scope>
    <source>
        <strain evidence="2 3">YOKOZUNA-1</strain>
    </source>
</reference>